<evidence type="ECO:0000256" key="4">
    <source>
        <dbReference type="ARBA" id="ARBA00022670"/>
    </source>
</evidence>
<protein>
    <recommendedName>
        <fullName evidence="3">ubiquitinyl hydrolase 1</fullName>
        <ecNumber evidence="3">3.4.19.12</ecNumber>
    </recommendedName>
</protein>
<dbReference type="PROSITE" id="PS50235">
    <property type="entry name" value="USP_3"/>
    <property type="match status" value="1"/>
</dbReference>
<dbReference type="SUPFAM" id="SSF54001">
    <property type="entry name" value="Cysteine proteinases"/>
    <property type="match status" value="1"/>
</dbReference>
<dbReference type="CDD" id="cd02662">
    <property type="entry name" value="Peptidase_C19F"/>
    <property type="match status" value="1"/>
</dbReference>
<evidence type="ECO:0000313" key="11">
    <source>
        <dbReference type="Proteomes" id="UP000639403"/>
    </source>
</evidence>
<dbReference type="Pfam" id="PF00443">
    <property type="entry name" value="UCH"/>
    <property type="match status" value="1"/>
</dbReference>
<dbReference type="InterPro" id="IPR018200">
    <property type="entry name" value="USP_CS"/>
</dbReference>
<feature type="region of interest" description="Disordered" evidence="8">
    <location>
        <begin position="275"/>
        <end position="296"/>
    </location>
</feature>
<feature type="region of interest" description="Disordered" evidence="8">
    <location>
        <begin position="471"/>
        <end position="586"/>
    </location>
</feature>
<dbReference type="Proteomes" id="UP000639403">
    <property type="component" value="Unassembled WGS sequence"/>
</dbReference>
<dbReference type="GO" id="GO:0006508">
    <property type="term" value="P:proteolysis"/>
    <property type="evidence" value="ECO:0007669"/>
    <property type="project" value="UniProtKB-KW"/>
</dbReference>
<dbReference type="EMBL" id="JADOXO010000101">
    <property type="protein sequence ID" value="KAF9813577.1"/>
    <property type="molecule type" value="Genomic_DNA"/>
</dbReference>
<gene>
    <name evidence="10" type="ORF">IEO21_05509</name>
</gene>
<dbReference type="PANTHER" id="PTHR24006:SF888">
    <property type="entry name" value="UBIQUITIN CARBOXYL-TERMINAL HYDROLASE 30"/>
    <property type="match status" value="1"/>
</dbReference>
<keyword evidence="4" id="KW-0645">Protease</keyword>
<comment type="catalytic activity">
    <reaction evidence="1">
        <text>Thiol-dependent hydrolysis of ester, thioester, amide, peptide and isopeptide bonds formed by the C-terminal Gly of ubiquitin (a 76-residue protein attached to proteins as an intracellular targeting signal).</text>
        <dbReference type="EC" id="3.4.19.12"/>
    </reaction>
</comment>
<dbReference type="EC" id="3.4.19.12" evidence="3"/>
<organism evidence="10 11">
    <name type="scientific">Rhodonia placenta</name>
    <dbReference type="NCBI Taxonomy" id="104341"/>
    <lineage>
        <taxon>Eukaryota</taxon>
        <taxon>Fungi</taxon>
        <taxon>Dikarya</taxon>
        <taxon>Basidiomycota</taxon>
        <taxon>Agaricomycotina</taxon>
        <taxon>Agaricomycetes</taxon>
        <taxon>Polyporales</taxon>
        <taxon>Adustoporiaceae</taxon>
        <taxon>Rhodonia</taxon>
    </lineage>
</organism>
<keyword evidence="7" id="KW-0788">Thiol protease</keyword>
<sequence>MTLGLNTPTSSPHAIRPIDIINALSNHSSGKHNSLFSSREHQDAQELFQLLSECIKNEATAVDKEGYRDRGLGALAQGQGRAGREIGKSVFDGLTANRRSCVECGYTEAVMHFAFDNWQLAVPRLASSCRLEDCLEEYTRLELLTDCICRKCSMLATYQRLVQEAERLAEALRTESSPSSSKKKRAHDARKLAARVKAAIDDSRMEEDIKGVKLEKVFSKASTKQAMIARPPRVLALHLNRSMHYGHYAAKNNCRVQFPEILDLTPYTTSGQLSTVPSVPISTPPPPIPRSTTPTPAAYATPRTLYRLAAVVCHYGQHSFGHYVCFRRNPRPPSAGTRRFAPPKLACPLGCECELCVRHGPIRDEEDPPPIPGRGWLRISDDSVREVGIESVLQEGSGAFMLFYERVVMPRPSIYLSHTPRSSEETLRPDAAHTNGSCVSLPSRNGDAEEVKVVKPTPKFVGPRIFQSVSAHSSRGMSMSPPDREAVPPLPQPTKPAKPRELSAQNGHADGKAAEPKSLKQTPRSPKPNGIAAAAAPVRTASSSKAKASAPMSPSHPLREPQPQPTAASQQLAPPTSTARPVDLRA</sequence>
<keyword evidence="6" id="KW-0378">Hydrolase</keyword>
<evidence type="ECO:0000256" key="3">
    <source>
        <dbReference type="ARBA" id="ARBA00012759"/>
    </source>
</evidence>
<keyword evidence="5" id="KW-0833">Ubl conjugation pathway</keyword>
<proteinExistence type="inferred from homology"/>
<evidence type="ECO:0000256" key="7">
    <source>
        <dbReference type="ARBA" id="ARBA00022807"/>
    </source>
</evidence>
<comment type="similarity">
    <text evidence="2">Belongs to the peptidase C19 family.</text>
</comment>
<accession>A0A8H7P1T1</accession>
<dbReference type="InterPro" id="IPR028889">
    <property type="entry name" value="USP"/>
</dbReference>
<evidence type="ECO:0000259" key="9">
    <source>
        <dbReference type="PROSITE" id="PS50235"/>
    </source>
</evidence>
<reference evidence="10" key="2">
    <citation type="journal article" name="Front. Microbiol.">
        <title>Degradative Capacity of Two Strains of Rhodonia placenta: From Phenotype to Genotype.</title>
        <authorList>
            <person name="Kolle M."/>
            <person name="Horta M.A.C."/>
            <person name="Nowrousian M."/>
            <person name="Ohm R.A."/>
            <person name="Benz J.P."/>
            <person name="Pilgard A."/>
        </authorList>
    </citation>
    <scope>NUCLEOTIDE SEQUENCE</scope>
    <source>
        <strain evidence="10">FPRL280</strain>
    </source>
</reference>
<feature type="compositionally biased region" description="Basic and acidic residues" evidence="8">
    <location>
        <begin position="421"/>
        <end position="431"/>
    </location>
</feature>
<dbReference type="Gene3D" id="3.90.70.10">
    <property type="entry name" value="Cysteine proteinases"/>
    <property type="match status" value="1"/>
</dbReference>
<dbReference type="GO" id="GO:0016579">
    <property type="term" value="P:protein deubiquitination"/>
    <property type="evidence" value="ECO:0007669"/>
    <property type="project" value="InterPro"/>
</dbReference>
<feature type="domain" description="USP" evidence="9">
    <location>
        <begin position="1"/>
        <end position="407"/>
    </location>
</feature>
<comment type="caution">
    <text evidence="10">The sequence shown here is derived from an EMBL/GenBank/DDBJ whole genome shotgun (WGS) entry which is preliminary data.</text>
</comment>
<feature type="compositionally biased region" description="Polar residues" evidence="8">
    <location>
        <begin position="565"/>
        <end position="579"/>
    </location>
</feature>
<reference evidence="10" key="1">
    <citation type="submission" date="2020-11" db="EMBL/GenBank/DDBJ databases">
        <authorList>
            <person name="Koelle M."/>
            <person name="Horta M.A.C."/>
            <person name="Nowrousian M."/>
            <person name="Ohm R.A."/>
            <person name="Benz P."/>
            <person name="Pilgard A."/>
        </authorList>
    </citation>
    <scope>NUCLEOTIDE SEQUENCE</scope>
    <source>
        <strain evidence="10">FPRL280</strain>
    </source>
</reference>
<feature type="compositionally biased region" description="Low complexity" evidence="8">
    <location>
        <begin position="532"/>
        <end position="555"/>
    </location>
</feature>
<evidence type="ECO:0000256" key="8">
    <source>
        <dbReference type="SAM" id="MobiDB-lite"/>
    </source>
</evidence>
<dbReference type="GO" id="GO:0005829">
    <property type="term" value="C:cytosol"/>
    <property type="evidence" value="ECO:0007669"/>
    <property type="project" value="TreeGrafter"/>
</dbReference>
<feature type="compositionally biased region" description="Basic and acidic residues" evidence="8">
    <location>
        <begin position="509"/>
        <end position="518"/>
    </location>
</feature>
<evidence type="ECO:0000256" key="2">
    <source>
        <dbReference type="ARBA" id="ARBA00009085"/>
    </source>
</evidence>
<evidence type="ECO:0000256" key="6">
    <source>
        <dbReference type="ARBA" id="ARBA00022801"/>
    </source>
</evidence>
<dbReference type="GO" id="GO:0005634">
    <property type="term" value="C:nucleus"/>
    <property type="evidence" value="ECO:0007669"/>
    <property type="project" value="TreeGrafter"/>
</dbReference>
<feature type="compositionally biased region" description="Polar residues" evidence="8">
    <location>
        <begin position="434"/>
        <end position="443"/>
    </location>
</feature>
<dbReference type="AlphaFoldDB" id="A0A8H7P1T1"/>
<name>A0A8H7P1T1_9APHY</name>
<evidence type="ECO:0000256" key="1">
    <source>
        <dbReference type="ARBA" id="ARBA00000707"/>
    </source>
</evidence>
<dbReference type="InterPro" id="IPR038765">
    <property type="entry name" value="Papain-like_cys_pep_sf"/>
</dbReference>
<dbReference type="GO" id="GO:0004843">
    <property type="term" value="F:cysteine-type deubiquitinase activity"/>
    <property type="evidence" value="ECO:0007669"/>
    <property type="project" value="UniProtKB-EC"/>
</dbReference>
<evidence type="ECO:0000256" key="5">
    <source>
        <dbReference type="ARBA" id="ARBA00022786"/>
    </source>
</evidence>
<dbReference type="PANTHER" id="PTHR24006">
    <property type="entry name" value="UBIQUITIN CARBOXYL-TERMINAL HYDROLASE"/>
    <property type="match status" value="1"/>
</dbReference>
<dbReference type="InterPro" id="IPR050164">
    <property type="entry name" value="Peptidase_C19"/>
</dbReference>
<dbReference type="PROSITE" id="PS00973">
    <property type="entry name" value="USP_2"/>
    <property type="match status" value="1"/>
</dbReference>
<dbReference type="InterPro" id="IPR001394">
    <property type="entry name" value="Peptidase_C19_UCH"/>
</dbReference>
<evidence type="ECO:0000313" key="10">
    <source>
        <dbReference type="EMBL" id="KAF9813577.1"/>
    </source>
</evidence>
<feature type="region of interest" description="Disordered" evidence="8">
    <location>
        <begin position="419"/>
        <end position="455"/>
    </location>
</feature>